<dbReference type="AlphaFoldDB" id="A0A8J7PBL5"/>
<dbReference type="Pfam" id="PF02463">
    <property type="entry name" value="SMC_N"/>
    <property type="match status" value="1"/>
</dbReference>
<dbReference type="InterPro" id="IPR011890">
    <property type="entry name" value="SMC_prok"/>
</dbReference>
<comment type="domain">
    <text evidence="6">Contains large globular domains required for ATP hydrolysis at each terminus and a third globular domain forming a flexible hinge near the middle of the molecule. These domains are separated by coiled-coil structures.</text>
</comment>
<dbReference type="GO" id="GO:0016887">
    <property type="term" value="F:ATP hydrolysis activity"/>
    <property type="evidence" value="ECO:0007669"/>
    <property type="project" value="InterPro"/>
</dbReference>
<dbReference type="Pfam" id="PF06470">
    <property type="entry name" value="SMC_hinge"/>
    <property type="match status" value="1"/>
</dbReference>
<dbReference type="Gene3D" id="3.30.70.1620">
    <property type="match status" value="1"/>
</dbReference>
<evidence type="ECO:0000256" key="6">
    <source>
        <dbReference type="HAMAP-Rule" id="MF_01894"/>
    </source>
</evidence>
<dbReference type="PIRSF" id="PIRSF005719">
    <property type="entry name" value="SMC"/>
    <property type="match status" value="1"/>
</dbReference>
<dbReference type="GO" id="GO:0003677">
    <property type="term" value="F:DNA binding"/>
    <property type="evidence" value="ECO:0007669"/>
    <property type="project" value="UniProtKB-UniRule"/>
</dbReference>
<dbReference type="GO" id="GO:0005694">
    <property type="term" value="C:chromosome"/>
    <property type="evidence" value="ECO:0007669"/>
    <property type="project" value="InterPro"/>
</dbReference>
<feature type="binding site" evidence="6">
    <location>
        <begin position="32"/>
        <end position="39"/>
    </location>
    <ligand>
        <name>ATP</name>
        <dbReference type="ChEBI" id="CHEBI:30616"/>
    </ligand>
</feature>
<keyword evidence="5 6" id="KW-0238">DNA-binding</keyword>
<dbReference type="SUPFAM" id="SSF57997">
    <property type="entry name" value="Tropomyosin"/>
    <property type="match status" value="1"/>
</dbReference>
<dbReference type="PANTHER" id="PTHR43977">
    <property type="entry name" value="STRUCTURAL MAINTENANCE OF CHROMOSOMES PROTEIN 3"/>
    <property type="match status" value="1"/>
</dbReference>
<dbReference type="GO" id="GO:0005737">
    <property type="term" value="C:cytoplasm"/>
    <property type="evidence" value="ECO:0007669"/>
    <property type="project" value="UniProtKB-SubCell"/>
</dbReference>
<keyword evidence="1 6" id="KW-0963">Cytoplasm</keyword>
<dbReference type="GO" id="GO:0030261">
    <property type="term" value="P:chromosome condensation"/>
    <property type="evidence" value="ECO:0007669"/>
    <property type="project" value="InterPro"/>
</dbReference>
<evidence type="ECO:0000313" key="8">
    <source>
        <dbReference type="EMBL" id="MBN8659756.1"/>
    </source>
</evidence>
<name>A0A8J7PBL5_9BACT</name>
<dbReference type="SMART" id="SM00968">
    <property type="entry name" value="SMC_hinge"/>
    <property type="match status" value="1"/>
</dbReference>
<feature type="domain" description="SMC hinge" evidence="7">
    <location>
        <begin position="515"/>
        <end position="629"/>
    </location>
</feature>
<evidence type="ECO:0000259" key="7">
    <source>
        <dbReference type="SMART" id="SM00968"/>
    </source>
</evidence>
<dbReference type="SUPFAM" id="SSF52540">
    <property type="entry name" value="P-loop containing nucleoside triphosphate hydrolases"/>
    <property type="match status" value="1"/>
</dbReference>
<dbReference type="GO" id="GO:0005524">
    <property type="term" value="F:ATP binding"/>
    <property type="evidence" value="ECO:0007669"/>
    <property type="project" value="UniProtKB-UniRule"/>
</dbReference>
<evidence type="ECO:0000313" key="9">
    <source>
        <dbReference type="Proteomes" id="UP000664277"/>
    </source>
</evidence>
<accession>A0A8J7PBL5</accession>
<dbReference type="InterPro" id="IPR010935">
    <property type="entry name" value="SMC_hinge"/>
</dbReference>
<organism evidence="8 9">
    <name type="scientific">Candidatus Obscuribacter phosphatis</name>
    <dbReference type="NCBI Taxonomy" id="1906157"/>
    <lineage>
        <taxon>Bacteria</taxon>
        <taxon>Bacillati</taxon>
        <taxon>Candidatus Melainabacteria</taxon>
        <taxon>Candidatus Obscuribacterales</taxon>
        <taxon>Candidatus Obscuribacteraceae</taxon>
        <taxon>Candidatus Obscuribacter</taxon>
    </lineage>
</organism>
<dbReference type="Gene3D" id="3.40.50.300">
    <property type="entry name" value="P-loop containing nucleotide triphosphate hydrolases"/>
    <property type="match status" value="2"/>
</dbReference>
<dbReference type="GO" id="GO:0007059">
    <property type="term" value="P:chromosome segregation"/>
    <property type="evidence" value="ECO:0007669"/>
    <property type="project" value="UniProtKB-UniRule"/>
</dbReference>
<dbReference type="InterPro" id="IPR003395">
    <property type="entry name" value="RecF/RecN/SMC_N"/>
</dbReference>
<dbReference type="Gene3D" id="1.10.287.1490">
    <property type="match status" value="1"/>
</dbReference>
<evidence type="ECO:0000256" key="1">
    <source>
        <dbReference type="ARBA" id="ARBA00022490"/>
    </source>
</evidence>
<protein>
    <recommendedName>
        <fullName evidence="6">Chromosome partition protein Smc</fullName>
    </recommendedName>
</protein>
<dbReference type="HAMAP" id="MF_01894">
    <property type="entry name" value="Smc_prok"/>
    <property type="match status" value="1"/>
</dbReference>
<comment type="similarity">
    <text evidence="6">Belongs to the SMC family.</text>
</comment>
<dbReference type="NCBIfam" id="TIGR02169">
    <property type="entry name" value="SMC_prok_A"/>
    <property type="match status" value="1"/>
</dbReference>
<proteinExistence type="inferred from homology"/>
<dbReference type="InterPro" id="IPR036277">
    <property type="entry name" value="SMC_hinge_sf"/>
</dbReference>
<keyword evidence="4 6" id="KW-0175">Coiled coil</keyword>
<dbReference type="EMBL" id="JAFLCK010000005">
    <property type="protein sequence ID" value="MBN8659756.1"/>
    <property type="molecule type" value="Genomic_DNA"/>
</dbReference>
<dbReference type="GO" id="GO:0006260">
    <property type="term" value="P:DNA replication"/>
    <property type="evidence" value="ECO:0007669"/>
    <property type="project" value="UniProtKB-UniRule"/>
</dbReference>
<evidence type="ECO:0000256" key="2">
    <source>
        <dbReference type="ARBA" id="ARBA00022741"/>
    </source>
</evidence>
<feature type="coiled-coil region" evidence="6">
    <location>
        <begin position="950"/>
        <end position="1005"/>
    </location>
</feature>
<comment type="subunit">
    <text evidence="6">Homodimer.</text>
</comment>
<dbReference type="Gene3D" id="1.20.1060.20">
    <property type="match status" value="1"/>
</dbReference>
<keyword evidence="3 6" id="KW-0067">ATP-binding</keyword>
<dbReference type="InterPro" id="IPR027417">
    <property type="entry name" value="P-loop_NTPase"/>
</dbReference>
<feature type="coiled-coil region" evidence="6">
    <location>
        <begin position="759"/>
        <end position="896"/>
    </location>
</feature>
<feature type="coiled-coil region" evidence="6">
    <location>
        <begin position="227"/>
        <end position="311"/>
    </location>
</feature>
<evidence type="ECO:0000256" key="4">
    <source>
        <dbReference type="ARBA" id="ARBA00023054"/>
    </source>
</evidence>
<dbReference type="Proteomes" id="UP000664277">
    <property type="component" value="Unassembled WGS sequence"/>
</dbReference>
<dbReference type="GO" id="GO:0007062">
    <property type="term" value="P:sister chromatid cohesion"/>
    <property type="evidence" value="ECO:0007669"/>
    <property type="project" value="InterPro"/>
</dbReference>
<evidence type="ECO:0000256" key="3">
    <source>
        <dbReference type="ARBA" id="ARBA00022840"/>
    </source>
</evidence>
<keyword evidence="2 6" id="KW-0547">Nucleotide-binding</keyword>
<feature type="coiled-coil region" evidence="6">
    <location>
        <begin position="354"/>
        <end position="486"/>
    </location>
</feature>
<dbReference type="SUPFAM" id="SSF75553">
    <property type="entry name" value="Smc hinge domain"/>
    <property type="match status" value="1"/>
</dbReference>
<comment type="caution">
    <text evidence="8">The sequence shown here is derived from an EMBL/GenBank/DDBJ whole genome shotgun (WGS) entry which is preliminary data.</text>
</comment>
<gene>
    <name evidence="6 8" type="primary">smc</name>
    <name evidence="8" type="ORF">J0M35_05300</name>
</gene>
<dbReference type="InterPro" id="IPR024704">
    <property type="entry name" value="SMC"/>
</dbReference>
<evidence type="ECO:0000256" key="5">
    <source>
        <dbReference type="ARBA" id="ARBA00023125"/>
    </source>
</evidence>
<reference evidence="8" key="1">
    <citation type="submission" date="2021-02" db="EMBL/GenBank/DDBJ databases">
        <title>Genome-Resolved Metagenomics of a Microbial Community Performing Photosynthetic Biological Nutrient Removal.</title>
        <authorList>
            <person name="Mcdaniel E.A."/>
        </authorList>
    </citation>
    <scope>NUCLEOTIDE SEQUENCE</scope>
    <source>
        <strain evidence="8">UWPOB_OBS1</strain>
    </source>
</reference>
<feature type="coiled-coil region" evidence="6">
    <location>
        <begin position="675"/>
        <end position="730"/>
    </location>
</feature>
<comment type="function">
    <text evidence="6">Required for chromosome condensation and partitioning.</text>
</comment>
<comment type="subcellular location">
    <subcellularLocation>
        <location evidence="6">Cytoplasm</location>
    </subcellularLocation>
</comment>
<sequence length="1174" mass="132656">MRIKEIELDNFKSFGKQTLVPLLDGFTTISGPNGSGKSNIIDSLLFALGLSSTRTMRAERLPDLLNNLSGRNEARVRVKFTNDEGDELEVTRRIKVKDNGYTSTYILNGKVSTLSEVHEELIKYNVSPTGYNVIMQGDVTGIVTMSATERRKIIDELAGVAEFDRRIDQAQNELTAVGEKIELQKIVLTEILARLEVLKTDRDQALKYLDLKTQKETVERDLVFVRAAELEEKAAAELKEIEKLNAKEESLNEKLDKTEVALVSLRAELGRIEQEIREKGGNEQLLIRQELENKRGELTREENKLSNLEGVIGEKTKQAKQIGSQIKTIDRHLSDLGKQKKQHTADQQAVREVLGEKQAALNAILAEIDGLRAEKDKSSDKIAGLHTDLQKLRDERHQFEVRKTALKTKRESLEGELENLRNRATEQIGRVSQVKGLLGKLESEYQDHRALVAGIERSIMQYEAELESTREEIETKRQAQDSVNRRLIELETTREVQGESGYGKAVEAVLAANIAGVHGTIGQLGRVDERFTTALETAIGPRLGHIVVDDDEIAKRCIEFLKANQAGRATFVPLNRIQTQPPGLLPNRPGVIDFAYNLIDFNPRFVKAFQYACGQTIVLDTMDNARKLINQARMVTLEGELFDKSGSISGGNDNKARMHFGSRGETDLSVLKQTAKSLAEQLRWLKDSIKELENSLAEERAKLNKAKENMAHKLAELEAKRKLVKDTEEEVEGIKPKLREKGDEIDALETESNALDASIKEITVKIESMEGSLESARDKGHKSKLDNLILQSEELRQTVNAVDAENKEIQRHLDRIETEERVEITNRENLTVQANDLGVELDDLEGQKPLFENNIATLRASIAEMEAKVSELSEELESMRQAKEDIHEKITQSEIERTKHDQELIRVKEQRNERKISHYDVEQQLVLVREEIERILAENPQYEKPNAGTVEQLKQQVERLERRMRALEPVNMKALEEYNQTAERQQELSDNLDTLADEKEEIIQRIDGYGQLKKETFLEAFNAINTNFQQIFAELSHGTGRLELEHPESPFEGGLVIRAQPRDKKMQRIEALSGGEKSLTALSFVFAFQRFAPAPFYAFDEVDMMLDGANAERLAQMVKRQSESAQFVVVSLRRPMIENADHAVGVSLRADGYSRTVGIKEVVIPDEEPLKALA</sequence>